<dbReference type="CDD" id="cd14473">
    <property type="entry name" value="FERM_B-lobe"/>
    <property type="match status" value="2"/>
</dbReference>
<feature type="region of interest" description="Disordered" evidence="1">
    <location>
        <begin position="1"/>
        <end position="195"/>
    </location>
</feature>
<feature type="compositionally biased region" description="Basic and acidic residues" evidence="1">
    <location>
        <begin position="344"/>
        <end position="378"/>
    </location>
</feature>
<dbReference type="PANTHER" id="PTHR23281">
    <property type="entry name" value="MERLIN/MOESIN/EZRIN/RADIXIN"/>
    <property type="match status" value="1"/>
</dbReference>
<feature type="compositionally biased region" description="Polar residues" evidence="1">
    <location>
        <begin position="101"/>
        <end position="127"/>
    </location>
</feature>
<feature type="domain" description="FERM" evidence="2">
    <location>
        <begin position="1018"/>
        <end position="1284"/>
    </location>
</feature>
<feature type="region of interest" description="Disordered" evidence="1">
    <location>
        <begin position="419"/>
        <end position="441"/>
    </location>
</feature>
<dbReference type="Proteomes" id="UP000054408">
    <property type="component" value="Unassembled WGS sequence"/>
</dbReference>
<dbReference type="InterPro" id="IPR029071">
    <property type="entry name" value="Ubiquitin-like_domsf"/>
</dbReference>
<dbReference type="PROSITE" id="PS50057">
    <property type="entry name" value="FERM_3"/>
    <property type="match status" value="2"/>
</dbReference>
<dbReference type="InterPro" id="IPR011174">
    <property type="entry name" value="ERM"/>
</dbReference>
<feature type="compositionally biased region" description="Basic and acidic residues" evidence="1">
    <location>
        <begin position="25"/>
        <end position="41"/>
    </location>
</feature>
<feature type="compositionally biased region" description="Low complexity" evidence="1">
    <location>
        <begin position="394"/>
        <end position="405"/>
    </location>
</feature>
<feature type="compositionally biased region" description="Low complexity" evidence="1">
    <location>
        <begin position="889"/>
        <end position="902"/>
    </location>
</feature>
<evidence type="ECO:0000313" key="4">
    <source>
        <dbReference type="EMBL" id="KNC50981.1"/>
    </source>
</evidence>
<feature type="compositionally biased region" description="Low complexity" evidence="1">
    <location>
        <begin position="232"/>
        <end position="260"/>
    </location>
</feature>
<proteinExistence type="predicted"/>
<protein>
    <recommendedName>
        <fullName evidence="6">FERM domain-containing protein</fullName>
    </recommendedName>
</protein>
<dbReference type="PROSITE" id="PS50200">
    <property type="entry name" value="RA"/>
    <property type="match status" value="1"/>
</dbReference>
<feature type="compositionally biased region" description="Low complexity" evidence="1">
    <location>
        <begin position="81"/>
        <end position="100"/>
    </location>
</feature>
<dbReference type="GeneID" id="25566002"/>
<evidence type="ECO:0000259" key="3">
    <source>
        <dbReference type="PROSITE" id="PS50200"/>
    </source>
</evidence>
<dbReference type="EMBL" id="GL349464">
    <property type="protein sequence ID" value="KNC50981.1"/>
    <property type="molecule type" value="Genomic_DNA"/>
</dbReference>
<sequence length="1284" mass="137145">MNGEESSEYSLVSDEPPEVLSLSADRSESPHDLARHARDMTWAEAAGSQPPTASSTSRSAKGNSERSEPGTTTQSFTRPGHAPSHPHAALSALNSALSSATPYTASADASGSSNVGRLADHQSSGSSTPPPVITLAETSPARAVPGSKMRRSRRGAGADGLLSVHSGGAKRKFDPWASAATPPRSHAFDDDDDESYSLSSDLLVSPYREPSPAAHFAALRPAALSVAGGVRAPDSSSSPLSYSATPSVSSPASAKSLAAPFGASTTGDEDDEYTISDSGDPLGGGVGHIFDDDGLGSGSDSGSGSDVEQKAYGHSFGSSNAAYNDEIAESSGMRSVRGRVATPHPRDDGAFSFDTRDTSRASKLLEEARHPRRGDGARDVPSPEDELDSDSDDGPPLAASPDVDPGTLLALINADLDANTYRNSQPPGTSSSEVIDDEVDPDGVLREARRSSTAGKRVLFGNNFVPKTRCGILRAPRTRAAHAVRTCTFKQNVKIELPDESYIRLNCLTSTTVKQVIELVADQLGIVQREYLGLLEYSVQGYECWLKPESSLLRQVKFVVPSVKFMFKLHPRTIDELTDPLAIQLLYHQTRANLVSGLYDAELTKSVALEMTANAFQATFGDHVEGLHIPGFLTRPVTLSMFLSRHILRKYRNKVWQKRIFAVHQLLRGMSKTEAMTAYLRHAAESIPSFSMEYFHVHNATNKAAITLCIGPEFLEVFRKSRSLGTHSYRDIFRVVLESCGRGTAKRYRITFKIGIVNSPDLPDSAIAPFMVTTDNTTDAELILALVQSYTLLYKARARSGGRSRTSSRAKRTRFSRVASHDAIASELGSLYSTPRAISAGAGLQSSVLLAASSLGGSMGSIPELHSPSGGARNSFAFDGGSGSGSGSDGSDPDVAAAAAARDAVRRMSRQRSTDSIGRHGSGLPSRSGRRRANSHGMDQSGRVRGRRKRSSSARESTHGELGAHAAEARRAEAAQAALAAKAARDRRRRPGPPGRELLSRDSLQVIQLEAAVSGTLPNVRVALGDGSSVRALHAEPGTTAIELYKQYRDMLDLADFVELHVVVAAASLPTLAGLVVSPDKQWVWVEPAEPLLPQVLAADETSRRQVQLVVRIRSFLGFNALELSDYETIHAAYLHVRGQLLHGEFDAELDMPIMIRLAALQVQARRGNWDESDEVVVDVSTVAPPALAPKLAAADVVLMYQSLAARPSIEAERAFLDITSTLSNFGAFVFPVDVAHAGKALDLLLAPDAHGLAGPDRKVVVMGLATAYEAADLLSCLFAHDAY</sequence>
<reference evidence="4 5" key="1">
    <citation type="submission" date="2010-05" db="EMBL/GenBank/DDBJ databases">
        <title>The Genome Sequence of Thecamonas trahens ATCC 50062.</title>
        <authorList>
            <consortium name="The Broad Institute Genome Sequencing Platform"/>
            <person name="Russ C."/>
            <person name="Cuomo C."/>
            <person name="Shea T."/>
            <person name="Young S.K."/>
            <person name="Zeng Q."/>
            <person name="Koehrsen M."/>
            <person name="Haas B."/>
            <person name="Borodovsky M."/>
            <person name="Guigo R."/>
            <person name="Alvarado L."/>
            <person name="Berlin A."/>
            <person name="Bochicchio J."/>
            <person name="Borenstein D."/>
            <person name="Chapman S."/>
            <person name="Chen Z."/>
            <person name="Freedman E."/>
            <person name="Gellesch M."/>
            <person name="Goldberg J."/>
            <person name="Griggs A."/>
            <person name="Gujja S."/>
            <person name="Heilman E."/>
            <person name="Heiman D."/>
            <person name="Hepburn T."/>
            <person name="Howarth C."/>
            <person name="Jen D."/>
            <person name="Larson L."/>
            <person name="Mehta T."/>
            <person name="Park D."/>
            <person name="Pearson M."/>
            <person name="Roberts A."/>
            <person name="Saif S."/>
            <person name="Shenoy N."/>
            <person name="Sisk P."/>
            <person name="Stolte C."/>
            <person name="Sykes S."/>
            <person name="Thomson T."/>
            <person name="Walk T."/>
            <person name="White J."/>
            <person name="Yandava C."/>
            <person name="Burger G."/>
            <person name="Gray M.W."/>
            <person name="Holland P.W.H."/>
            <person name="King N."/>
            <person name="Lang F.B.F."/>
            <person name="Roger A.J."/>
            <person name="Ruiz-Trillo I."/>
            <person name="Lander E."/>
            <person name="Nusbaum C."/>
        </authorList>
    </citation>
    <scope>NUCLEOTIDE SEQUENCE [LARGE SCALE GENOMIC DNA]</scope>
    <source>
        <strain evidence="4 5">ATCC 50062</strain>
    </source>
</reference>
<dbReference type="SMART" id="SM00295">
    <property type="entry name" value="B41"/>
    <property type="match status" value="2"/>
</dbReference>
<dbReference type="RefSeq" id="XP_013756452.1">
    <property type="nucleotide sequence ID" value="XM_013900998.1"/>
</dbReference>
<organism evidence="4 5">
    <name type="scientific">Thecamonas trahens ATCC 50062</name>
    <dbReference type="NCBI Taxonomy" id="461836"/>
    <lineage>
        <taxon>Eukaryota</taxon>
        <taxon>Apusozoa</taxon>
        <taxon>Apusomonadida</taxon>
        <taxon>Apusomonadidae</taxon>
        <taxon>Thecamonas</taxon>
    </lineage>
</organism>
<dbReference type="OrthoDB" id="10063592at2759"/>
<dbReference type="Gene3D" id="1.20.80.10">
    <property type="match status" value="2"/>
</dbReference>
<dbReference type="InterPro" id="IPR000159">
    <property type="entry name" value="RA_dom"/>
</dbReference>
<dbReference type="Pfam" id="PF00373">
    <property type="entry name" value="FERM_M"/>
    <property type="match status" value="2"/>
</dbReference>
<evidence type="ECO:0000256" key="1">
    <source>
        <dbReference type="SAM" id="MobiDB-lite"/>
    </source>
</evidence>
<feature type="compositionally biased region" description="Acidic residues" evidence="1">
    <location>
        <begin position="382"/>
        <end position="393"/>
    </location>
</feature>
<gene>
    <name evidence="4" type="ORF">AMSG_06949</name>
</gene>
<dbReference type="InterPro" id="IPR035963">
    <property type="entry name" value="FERM_2"/>
</dbReference>
<feature type="domain" description="FERM" evidence="2">
    <location>
        <begin position="491"/>
        <end position="798"/>
    </location>
</feature>
<dbReference type="InterPro" id="IPR019749">
    <property type="entry name" value="Band_41_domain"/>
</dbReference>
<evidence type="ECO:0008006" key="6">
    <source>
        <dbReference type="Google" id="ProtNLM"/>
    </source>
</evidence>
<dbReference type="Pfam" id="PF09379">
    <property type="entry name" value="FERM_N"/>
    <property type="match status" value="1"/>
</dbReference>
<keyword evidence="5" id="KW-1185">Reference proteome</keyword>
<dbReference type="InterPro" id="IPR000299">
    <property type="entry name" value="FERM_domain"/>
</dbReference>
<dbReference type="CDD" id="cd01765">
    <property type="entry name" value="FERM_F0_F1"/>
    <property type="match status" value="1"/>
</dbReference>
<feature type="region of interest" description="Disordered" evidence="1">
    <location>
        <begin position="227"/>
        <end position="405"/>
    </location>
</feature>
<evidence type="ECO:0000259" key="2">
    <source>
        <dbReference type="PROSITE" id="PS50057"/>
    </source>
</evidence>
<dbReference type="STRING" id="461836.A0A0L0DFP2"/>
<dbReference type="SUPFAM" id="SSF47031">
    <property type="entry name" value="Second domain of FERM"/>
    <property type="match status" value="2"/>
</dbReference>
<dbReference type="Gene3D" id="3.10.20.90">
    <property type="entry name" value="Phosphatidylinositol 3-kinase Catalytic Subunit, Chain A, domain 1"/>
    <property type="match status" value="1"/>
</dbReference>
<feature type="region of interest" description="Disordered" evidence="1">
    <location>
        <begin position="862"/>
        <end position="1001"/>
    </location>
</feature>
<feature type="domain" description="Ras-associating" evidence="3">
    <location>
        <begin position="489"/>
        <end position="572"/>
    </location>
</feature>
<evidence type="ECO:0000313" key="5">
    <source>
        <dbReference type="Proteomes" id="UP000054408"/>
    </source>
</evidence>
<feature type="compositionally biased region" description="Polar residues" evidence="1">
    <location>
        <begin position="49"/>
        <end position="62"/>
    </location>
</feature>
<dbReference type="GO" id="GO:0003779">
    <property type="term" value="F:actin binding"/>
    <property type="evidence" value="ECO:0007669"/>
    <property type="project" value="InterPro"/>
</dbReference>
<accession>A0A0L0DFP2</accession>
<name>A0A0L0DFP2_THETB</name>
<feature type="compositionally biased region" description="Polar residues" evidence="1">
    <location>
        <begin position="420"/>
        <end position="433"/>
    </location>
</feature>
<dbReference type="GO" id="GO:0007165">
    <property type="term" value="P:signal transduction"/>
    <property type="evidence" value="ECO:0007669"/>
    <property type="project" value="InterPro"/>
</dbReference>
<dbReference type="SUPFAM" id="SSF54236">
    <property type="entry name" value="Ubiquitin-like"/>
    <property type="match status" value="1"/>
</dbReference>
<dbReference type="InterPro" id="IPR014352">
    <property type="entry name" value="FERM/acyl-CoA-bd_prot_sf"/>
</dbReference>
<dbReference type="InterPro" id="IPR018979">
    <property type="entry name" value="FERM_N"/>
</dbReference>
<dbReference type="eggNOG" id="KOG3529">
    <property type="taxonomic scope" value="Eukaryota"/>
</dbReference>
<dbReference type="InterPro" id="IPR019748">
    <property type="entry name" value="FERM_central"/>
</dbReference>